<accession>A0A9X5BD53</accession>
<feature type="domain" description="ATPase BadF/BadG/BcrA/BcrD type" evidence="1">
    <location>
        <begin position="5"/>
        <end position="295"/>
    </location>
</feature>
<comment type="caution">
    <text evidence="2">The sequence shown here is derived from an EMBL/GenBank/DDBJ whole genome shotgun (WGS) entry which is preliminary data.</text>
</comment>
<dbReference type="Proteomes" id="UP001154420">
    <property type="component" value="Unassembled WGS sequence"/>
</dbReference>
<protein>
    <submittedName>
        <fullName evidence="2">ATPase</fullName>
    </submittedName>
</protein>
<dbReference type="OrthoDB" id="9772633at2"/>
<dbReference type="Gene3D" id="3.30.420.40">
    <property type="match status" value="2"/>
</dbReference>
<gene>
    <name evidence="2" type="ORF">D5281_02895</name>
</gene>
<dbReference type="EMBL" id="QZDT01000002">
    <property type="protein sequence ID" value="NBJ91563.1"/>
    <property type="molecule type" value="Genomic_DNA"/>
</dbReference>
<dbReference type="Pfam" id="PF01869">
    <property type="entry name" value="BcrAD_BadFG"/>
    <property type="match status" value="1"/>
</dbReference>
<keyword evidence="3" id="KW-1185">Reference proteome</keyword>
<dbReference type="CDD" id="cd24007">
    <property type="entry name" value="ASKHA_NBD_eukNAGK-like"/>
    <property type="match status" value="1"/>
</dbReference>
<dbReference type="InterPro" id="IPR052519">
    <property type="entry name" value="Euk-type_GlcNAc_Kinase"/>
</dbReference>
<name>A0A9X5BD53_9FIRM</name>
<dbReference type="InterPro" id="IPR002731">
    <property type="entry name" value="ATPase_BadF"/>
</dbReference>
<evidence type="ECO:0000313" key="2">
    <source>
        <dbReference type="EMBL" id="NBJ91563.1"/>
    </source>
</evidence>
<proteinExistence type="predicted"/>
<sequence length="302" mass="32016">MGFILGMDGGGTSTQGVILQQGKECARIAAGGINYNSYSQKQIREHLQEIAEKCREYGFAPALCTGVGIGAAGISNPAAVSFLKECIKELGFVCPVVVMGDHEAALRGGLMGEAGLLLIAGTGSVCLAQDKAGKLYRTGGYGHLIDDGGSAYAIGRDILQAVVRSHDGREEKTVLTEAVFQTLGIHSVGELIGFVYNGGTGKREIAYLAQLLTEERIKSDLVSEKIAKAAASELVELIGPCLSRMEEGFYPILFSGSVLVKNKKIGGFLREQIAREKLPVYVAERKKDPAIGAASWFQDNAG</sequence>
<organism evidence="2 3">
    <name type="scientific">Parablautia muri</name>
    <dbReference type="NCBI Taxonomy" id="2320879"/>
    <lineage>
        <taxon>Bacteria</taxon>
        <taxon>Bacillati</taxon>
        <taxon>Bacillota</taxon>
        <taxon>Clostridia</taxon>
        <taxon>Lachnospirales</taxon>
        <taxon>Lachnospiraceae</taxon>
        <taxon>Parablautia</taxon>
    </lineage>
</organism>
<dbReference type="SUPFAM" id="SSF53067">
    <property type="entry name" value="Actin-like ATPase domain"/>
    <property type="match status" value="2"/>
</dbReference>
<dbReference type="AlphaFoldDB" id="A0A9X5BD53"/>
<evidence type="ECO:0000313" key="3">
    <source>
        <dbReference type="Proteomes" id="UP001154420"/>
    </source>
</evidence>
<dbReference type="PANTHER" id="PTHR43190">
    <property type="entry name" value="N-ACETYL-D-GLUCOSAMINE KINASE"/>
    <property type="match status" value="1"/>
</dbReference>
<evidence type="ECO:0000259" key="1">
    <source>
        <dbReference type="Pfam" id="PF01869"/>
    </source>
</evidence>
<dbReference type="PANTHER" id="PTHR43190:SF3">
    <property type="entry name" value="N-ACETYL-D-GLUCOSAMINE KINASE"/>
    <property type="match status" value="1"/>
</dbReference>
<dbReference type="RefSeq" id="WP_160558639.1">
    <property type="nucleotide sequence ID" value="NZ_QZDT01000002.1"/>
</dbReference>
<reference evidence="2" key="1">
    <citation type="submission" date="2018-09" db="EMBL/GenBank/DDBJ databases">
        <title>Murine metabolic-syndrome-specific gut microbial biobank.</title>
        <authorList>
            <person name="Liu C."/>
        </authorList>
    </citation>
    <scope>NUCLEOTIDE SEQUENCE</scope>
    <source>
        <strain evidence="2">D42-62</strain>
    </source>
</reference>
<dbReference type="InterPro" id="IPR043129">
    <property type="entry name" value="ATPase_NBD"/>
</dbReference>